<evidence type="ECO:0000256" key="9">
    <source>
        <dbReference type="ARBA" id="ARBA00022840"/>
    </source>
</evidence>
<dbReference type="InterPro" id="IPR004358">
    <property type="entry name" value="Sig_transdc_His_kin-like_C"/>
</dbReference>
<gene>
    <name evidence="13" type="ORF">ABID37_003873</name>
</gene>
<evidence type="ECO:0000256" key="4">
    <source>
        <dbReference type="ARBA" id="ARBA00022475"/>
    </source>
</evidence>
<dbReference type="CDD" id="cd06225">
    <property type="entry name" value="HAMP"/>
    <property type="match status" value="1"/>
</dbReference>
<dbReference type="PANTHER" id="PTHR44936:SF10">
    <property type="entry name" value="SENSOR PROTEIN RSTB"/>
    <property type="match status" value="1"/>
</dbReference>
<comment type="catalytic activity">
    <reaction evidence="1">
        <text>ATP + protein L-histidine = ADP + protein N-phospho-L-histidine.</text>
        <dbReference type="EC" id="2.7.13.3"/>
    </reaction>
</comment>
<dbReference type="InterPro" id="IPR036097">
    <property type="entry name" value="HisK_dim/P_sf"/>
</dbReference>
<organism evidence="13 14">
    <name type="scientific">Aquamicrobium terrae</name>
    <dbReference type="NCBI Taxonomy" id="1324945"/>
    <lineage>
        <taxon>Bacteria</taxon>
        <taxon>Pseudomonadati</taxon>
        <taxon>Pseudomonadota</taxon>
        <taxon>Alphaproteobacteria</taxon>
        <taxon>Hyphomicrobiales</taxon>
        <taxon>Phyllobacteriaceae</taxon>
        <taxon>Aquamicrobium</taxon>
    </lineage>
</organism>
<dbReference type="Pfam" id="PF00512">
    <property type="entry name" value="HisKA"/>
    <property type="match status" value="1"/>
</dbReference>
<dbReference type="CDD" id="cd00075">
    <property type="entry name" value="HATPase"/>
    <property type="match status" value="1"/>
</dbReference>
<dbReference type="SMART" id="SM00388">
    <property type="entry name" value="HisKA"/>
    <property type="match status" value="1"/>
</dbReference>
<comment type="caution">
    <text evidence="13">The sequence shown here is derived from an EMBL/GenBank/DDBJ whole genome shotgun (WGS) entry which is preliminary data.</text>
</comment>
<keyword evidence="6" id="KW-0808">Transferase</keyword>
<keyword evidence="9" id="KW-0067">ATP-binding</keyword>
<feature type="domain" description="HAMP" evidence="12">
    <location>
        <begin position="159"/>
        <end position="211"/>
    </location>
</feature>
<dbReference type="InterPro" id="IPR036890">
    <property type="entry name" value="HATPase_C_sf"/>
</dbReference>
<dbReference type="InterPro" id="IPR003661">
    <property type="entry name" value="HisK_dim/P_dom"/>
</dbReference>
<dbReference type="InterPro" id="IPR050980">
    <property type="entry name" value="2C_sensor_his_kinase"/>
</dbReference>
<dbReference type="SUPFAM" id="SSF47384">
    <property type="entry name" value="Homodimeric domain of signal transducing histidine kinase"/>
    <property type="match status" value="1"/>
</dbReference>
<evidence type="ECO:0000256" key="1">
    <source>
        <dbReference type="ARBA" id="ARBA00000085"/>
    </source>
</evidence>
<dbReference type="SUPFAM" id="SSF158472">
    <property type="entry name" value="HAMP domain-like"/>
    <property type="match status" value="1"/>
</dbReference>
<dbReference type="Gene3D" id="3.30.565.10">
    <property type="entry name" value="Histidine kinase-like ATPase, C-terminal domain"/>
    <property type="match status" value="1"/>
</dbReference>
<evidence type="ECO:0000313" key="13">
    <source>
        <dbReference type="EMBL" id="MET3793635.1"/>
    </source>
</evidence>
<feature type="transmembrane region" description="Helical" evidence="10">
    <location>
        <begin position="140"/>
        <end position="158"/>
    </location>
</feature>
<protein>
    <recommendedName>
        <fullName evidence="3">histidine kinase</fullName>
        <ecNumber evidence="3">2.7.13.3</ecNumber>
    </recommendedName>
</protein>
<evidence type="ECO:0000256" key="7">
    <source>
        <dbReference type="ARBA" id="ARBA00022741"/>
    </source>
</evidence>
<keyword evidence="10" id="KW-1133">Transmembrane helix</keyword>
<evidence type="ECO:0000256" key="6">
    <source>
        <dbReference type="ARBA" id="ARBA00022679"/>
    </source>
</evidence>
<keyword evidence="8 13" id="KW-0418">Kinase</keyword>
<dbReference type="CDD" id="cd00082">
    <property type="entry name" value="HisKA"/>
    <property type="match status" value="1"/>
</dbReference>
<keyword evidence="5" id="KW-0597">Phosphoprotein</keyword>
<evidence type="ECO:0000313" key="14">
    <source>
        <dbReference type="Proteomes" id="UP001549076"/>
    </source>
</evidence>
<reference evidence="13 14" key="1">
    <citation type="submission" date="2024-06" db="EMBL/GenBank/DDBJ databases">
        <title>Genomic Encyclopedia of Type Strains, Phase IV (KMG-IV): sequencing the most valuable type-strain genomes for metagenomic binning, comparative biology and taxonomic classification.</title>
        <authorList>
            <person name="Goeker M."/>
        </authorList>
    </citation>
    <scope>NUCLEOTIDE SEQUENCE [LARGE SCALE GENOMIC DNA]</scope>
    <source>
        <strain evidence="13 14">DSM 27865</strain>
    </source>
</reference>
<proteinExistence type="predicted"/>
<evidence type="ECO:0000259" key="12">
    <source>
        <dbReference type="PROSITE" id="PS50885"/>
    </source>
</evidence>
<dbReference type="InterPro" id="IPR003594">
    <property type="entry name" value="HATPase_dom"/>
</dbReference>
<evidence type="ECO:0000256" key="2">
    <source>
        <dbReference type="ARBA" id="ARBA00004651"/>
    </source>
</evidence>
<keyword evidence="4" id="KW-1003">Cell membrane</keyword>
<dbReference type="PRINTS" id="PR00344">
    <property type="entry name" value="BCTRLSENSOR"/>
</dbReference>
<evidence type="ECO:0000256" key="5">
    <source>
        <dbReference type="ARBA" id="ARBA00022553"/>
    </source>
</evidence>
<sequence length="418" mass="45182">MRNSLFLKVYLTLLASLVVVALASAVFVRLSHDEEDRGWGTRRDAFIAAMLPADAGMEETQTVLARLSEAFDADITIFTTDGSVIASVGAPLSFAAPDDKPGFRRGEHRRHLSTRLPDGRVVVARLGGDFFFGPPRANPLVWLVLIAVVTGLVAWPVVRHLTGRLERLRRGVEQWGGGDLALRVPVEGGDEVAAVAASFNRAAERIESLVAAHRSLLANASHELRSPLARLRMASELHEAEPSETRRREILRNLSELDELVEEILLASRLDHAGTVELADEVDLLALAAEEGARHGVEVTGEAAMVKGDARLLGRLVRNLVQNALRHGAPPVSVKISRHGGAIELAVRDHGPGIAEAERERVFEPFYRPSGRSEQAGGWGLGLALVRQIAERHGASVRQETSAGGGARFIVTFPAKHG</sequence>
<evidence type="ECO:0000259" key="11">
    <source>
        <dbReference type="PROSITE" id="PS50109"/>
    </source>
</evidence>
<accession>A0ABV2N3I4</accession>
<dbReference type="GO" id="GO:0016301">
    <property type="term" value="F:kinase activity"/>
    <property type="evidence" value="ECO:0007669"/>
    <property type="project" value="UniProtKB-KW"/>
</dbReference>
<dbReference type="PROSITE" id="PS50109">
    <property type="entry name" value="HIS_KIN"/>
    <property type="match status" value="1"/>
</dbReference>
<feature type="domain" description="Histidine kinase" evidence="11">
    <location>
        <begin position="219"/>
        <end position="417"/>
    </location>
</feature>
<dbReference type="SMART" id="SM00387">
    <property type="entry name" value="HATPase_c"/>
    <property type="match status" value="1"/>
</dbReference>
<evidence type="ECO:0000256" key="8">
    <source>
        <dbReference type="ARBA" id="ARBA00022777"/>
    </source>
</evidence>
<evidence type="ECO:0000256" key="10">
    <source>
        <dbReference type="SAM" id="Phobius"/>
    </source>
</evidence>
<name>A0ABV2N3I4_9HYPH</name>
<keyword evidence="10" id="KW-0812">Transmembrane</keyword>
<dbReference type="SUPFAM" id="SSF55874">
    <property type="entry name" value="ATPase domain of HSP90 chaperone/DNA topoisomerase II/histidine kinase"/>
    <property type="match status" value="1"/>
</dbReference>
<keyword evidence="7" id="KW-0547">Nucleotide-binding</keyword>
<dbReference type="Proteomes" id="UP001549076">
    <property type="component" value="Unassembled WGS sequence"/>
</dbReference>
<dbReference type="RefSeq" id="WP_354197684.1">
    <property type="nucleotide sequence ID" value="NZ_JBEPML010000016.1"/>
</dbReference>
<dbReference type="Pfam" id="PF02518">
    <property type="entry name" value="HATPase_c"/>
    <property type="match status" value="1"/>
</dbReference>
<comment type="subcellular location">
    <subcellularLocation>
        <location evidence="2">Cell membrane</location>
        <topology evidence="2">Multi-pass membrane protein</topology>
    </subcellularLocation>
</comment>
<dbReference type="PROSITE" id="PS50885">
    <property type="entry name" value="HAMP"/>
    <property type="match status" value="1"/>
</dbReference>
<dbReference type="InterPro" id="IPR003660">
    <property type="entry name" value="HAMP_dom"/>
</dbReference>
<keyword evidence="14" id="KW-1185">Reference proteome</keyword>
<dbReference type="EMBL" id="JBEPML010000016">
    <property type="protein sequence ID" value="MET3793635.1"/>
    <property type="molecule type" value="Genomic_DNA"/>
</dbReference>
<keyword evidence="10" id="KW-0472">Membrane</keyword>
<dbReference type="EC" id="2.7.13.3" evidence="3"/>
<evidence type="ECO:0000256" key="3">
    <source>
        <dbReference type="ARBA" id="ARBA00012438"/>
    </source>
</evidence>
<dbReference type="InterPro" id="IPR005467">
    <property type="entry name" value="His_kinase_dom"/>
</dbReference>
<dbReference type="PANTHER" id="PTHR44936">
    <property type="entry name" value="SENSOR PROTEIN CREC"/>
    <property type="match status" value="1"/>
</dbReference>
<dbReference type="Gene3D" id="1.10.287.130">
    <property type="match status" value="1"/>
</dbReference>
<dbReference type="SMART" id="SM00304">
    <property type="entry name" value="HAMP"/>
    <property type="match status" value="1"/>
</dbReference>
<dbReference type="Pfam" id="PF00672">
    <property type="entry name" value="HAMP"/>
    <property type="match status" value="1"/>
</dbReference>